<evidence type="ECO:0000256" key="1">
    <source>
        <dbReference type="ARBA" id="ARBA00023125"/>
    </source>
</evidence>
<accession>A0A6L9LIW9</accession>
<dbReference type="AlphaFoldDB" id="A0A6L9LIW9"/>
<reference evidence="4 5" key="1">
    <citation type="submission" date="2020-02" db="EMBL/GenBank/DDBJ databases">
        <title>Draft genome sequence of two Spirosoma agri KCTC 52727 and Spirosoma terrae KCTC 52035.</title>
        <authorList>
            <person name="Rojas J."/>
            <person name="Ambika Manirajan B."/>
            <person name="Suarez C."/>
            <person name="Ratering S."/>
            <person name="Schnell S."/>
        </authorList>
    </citation>
    <scope>NUCLEOTIDE SEQUENCE [LARGE SCALE GENOMIC DNA]</scope>
    <source>
        <strain evidence="4 5">KCTC 52035</strain>
    </source>
</reference>
<sequence>MEGSIDSSTEERIKEVARKMFMQKGYAATRVKDIADEAGMNIALLNYYFRSKEKLFDIIMAENVQMIAGSIKQIMMDPATSLQAKIEKIVTFYIDLFTGQPELPLFVFREVTANPEKLVDIIGRNQVMHSYFFQQLRAELATNNAPMHPMQILMSLMSLVVMPFIARPLVQVISRQEITEFYGLMQERKLLIPRWVMSMIKAG</sequence>
<evidence type="ECO:0000256" key="2">
    <source>
        <dbReference type="PROSITE-ProRule" id="PRU00335"/>
    </source>
</evidence>
<dbReference type="PANTHER" id="PTHR30328:SF54">
    <property type="entry name" value="HTH-TYPE TRANSCRIPTIONAL REPRESSOR SCO4008"/>
    <property type="match status" value="1"/>
</dbReference>
<keyword evidence="5" id="KW-1185">Reference proteome</keyword>
<gene>
    <name evidence="4" type="ORF">GK108_30210</name>
</gene>
<dbReference type="InterPro" id="IPR001647">
    <property type="entry name" value="HTH_TetR"/>
</dbReference>
<comment type="caution">
    <text evidence="4">The sequence shown here is derived from an EMBL/GenBank/DDBJ whole genome shotgun (WGS) entry which is preliminary data.</text>
</comment>
<protein>
    <submittedName>
        <fullName evidence="4">TetR/AcrR family transcriptional regulator</fullName>
    </submittedName>
</protein>
<proteinExistence type="predicted"/>
<dbReference type="EMBL" id="JAAFZH010000025">
    <property type="protein sequence ID" value="NDU99191.1"/>
    <property type="molecule type" value="Genomic_DNA"/>
</dbReference>
<dbReference type="PANTHER" id="PTHR30328">
    <property type="entry name" value="TRANSCRIPTIONAL REPRESSOR"/>
    <property type="match status" value="1"/>
</dbReference>
<dbReference type="PRINTS" id="PR00455">
    <property type="entry name" value="HTHTETR"/>
</dbReference>
<keyword evidence="1 2" id="KW-0238">DNA-binding</keyword>
<dbReference type="PROSITE" id="PS50977">
    <property type="entry name" value="HTH_TETR_2"/>
    <property type="match status" value="1"/>
</dbReference>
<dbReference type="SUPFAM" id="SSF46689">
    <property type="entry name" value="Homeodomain-like"/>
    <property type="match status" value="1"/>
</dbReference>
<dbReference type="Proteomes" id="UP000474175">
    <property type="component" value="Unassembled WGS sequence"/>
</dbReference>
<dbReference type="GO" id="GO:0003677">
    <property type="term" value="F:DNA binding"/>
    <property type="evidence" value="ECO:0007669"/>
    <property type="project" value="UniProtKB-UniRule"/>
</dbReference>
<name>A0A6L9LIW9_9BACT</name>
<evidence type="ECO:0000259" key="3">
    <source>
        <dbReference type="PROSITE" id="PS50977"/>
    </source>
</evidence>
<dbReference type="InterPro" id="IPR050109">
    <property type="entry name" value="HTH-type_TetR-like_transc_reg"/>
</dbReference>
<organism evidence="4 5">
    <name type="scientific">Spirosoma terrae</name>
    <dbReference type="NCBI Taxonomy" id="1968276"/>
    <lineage>
        <taxon>Bacteria</taxon>
        <taxon>Pseudomonadati</taxon>
        <taxon>Bacteroidota</taxon>
        <taxon>Cytophagia</taxon>
        <taxon>Cytophagales</taxon>
        <taxon>Cytophagaceae</taxon>
        <taxon>Spirosoma</taxon>
    </lineage>
</organism>
<dbReference type="RefSeq" id="WP_163955324.1">
    <property type="nucleotide sequence ID" value="NZ_JAAFZH010000025.1"/>
</dbReference>
<dbReference type="Pfam" id="PF00440">
    <property type="entry name" value="TetR_N"/>
    <property type="match status" value="1"/>
</dbReference>
<evidence type="ECO:0000313" key="4">
    <source>
        <dbReference type="EMBL" id="NDU99191.1"/>
    </source>
</evidence>
<feature type="DNA-binding region" description="H-T-H motif" evidence="2">
    <location>
        <begin position="30"/>
        <end position="49"/>
    </location>
</feature>
<dbReference type="Gene3D" id="1.10.357.10">
    <property type="entry name" value="Tetracycline Repressor, domain 2"/>
    <property type="match status" value="1"/>
</dbReference>
<feature type="domain" description="HTH tetR-type" evidence="3">
    <location>
        <begin position="7"/>
        <end position="67"/>
    </location>
</feature>
<dbReference type="InterPro" id="IPR009057">
    <property type="entry name" value="Homeodomain-like_sf"/>
</dbReference>
<evidence type="ECO:0000313" key="5">
    <source>
        <dbReference type="Proteomes" id="UP000474175"/>
    </source>
</evidence>